<name>A0AAU9JV05_9CILI</name>
<protein>
    <submittedName>
        <fullName evidence="3">Uncharacterized protein</fullName>
    </submittedName>
</protein>
<feature type="coiled-coil region" evidence="1">
    <location>
        <begin position="181"/>
        <end position="251"/>
    </location>
</feature>
<dbReference type="AlphaFoldDB" id="A0AAU9JV05"/>
<proteinExistence type="predicted"/>
<evidence type="ECO:0000313" key="4">
    <source>
        <dbReference type="Proteomes" id="UP001162131"/>
    </source>
</evidence>
<reference evidence="3" key="1">
    <citation type="submission" date="2021-09" db="EMBL/GenBank/DDBJ databases">
        <authorList>
            <consortium name="AG Swart"/>
            <person name="Singh M."/>
            <person name="Singh A."/>
            <person name="Seah K."/>
            <person name="Emmerich C."/>
        </authorList>
    </citation>
    <scope>NUCLEOTIDE SEQUENCE</scope>
    <source>
        <strain evidence="3">ATCC30299</strain>
    </source>
</reference>
<keyword evidence="1" id="KW-0175">Coiled coil</keyword>
<organism evidence="3 4">
    <name type="scientific">Blepharisma stoltei</name>
    <dbReference type="NCBI Taxonomy" id="1481888"/>
    <lineage>
        <taxon>Eukaryota</taxon>
        <taxon>Sar</taxon>
        <taxon>Alveolata</taxon>
        <taxon>Ciliophora</taxon>
        <taxon>Postciliodesmatophora</taxon>
        <taxon>Heterotrichea</taxon>
        <taxon>Heterotrichida</taxon>
        <taxon>Blepharismidae</taxon>
        <taxon>Blepharisma</taxon>
    </lineage>
</organism>
<accession>A0AAU9JV05</accession>
<feature type="region of interest" description="Disordered" evidence="2">
    <location>
        <begin position="76"/>
        <end position="104"/>
    </location>
</feature>
<dbReference type="Proteomes" id="UP001162131">
    <property type="component" value="Unassembled WGS sequence"/>
</dbReference>
<gene>
    <name evidence="3" type="ORF">BSTOLATCC_MIC45764</name>
</gene>
<feature type="compositionally biased region" description="Polar residues" evidence="2">
    <location>
        <begin position="84"/>
        <end position="98"/>
    </location>
</feature>
<keyword evidence="4" id="KW-1185">Reference proteome</keyword>
<dbReference type="EMBL" id="CAJZBQ010000045">
    <property type="protein sequence ID" value="CAG9328309.1"/>
    <property type="molecule type" value="Genomic_DNA"/>
</dbReference>
<sequence>MEEPLSQQIERKETPNNEELRIPPTETEQSIPEPRFSSFLRETQDFESVRISLASEKDLDDVFALKRMGYFIRSRNSTSERSDSTANLPSSFYTSQRPTRPESYALGTSETNSMLHMRTQTTFSPEQLKLIANKTAKFSSEDLSQSKKADPTAMILSQLILKKERQESLKNYCESVKSQIKENLRINIADLQSKRNSLVAKLDLYLEEAINIAKQAEAKKQAELNKKQSELEIYNQEIDSLIARLKNWNESDERGTSQAIKDANKYLKENIDEKFIHRNWIWDSPVEFDYEVIKKESNNLILFTEKKSHRHKSTNFMPSRHEGSKVFGTPENFRKEECSESKCKHCVRKHSRGDAGKSEYPKKMLPTKFLDFDNEATRDSMMSIGHLNTSSVFDLRL</sequence>
<evidence type="ECO:0000256" key="1">
    <source>
        <dbReference type="SAM" id="Coils"/>
    </source>
</evidence>
<evidence type="ECO:0000256" key="2">
    <source>
        <dbReference type="SAM" id="MobiDB-lite"/>
    </source>
</evidence>
<comment type="caution">
    <text evidence="3">The sequence shown here is derived from an EMBL/GenBank/DDBJ whole genome shotgun (WGS) entry which is preliminary data.</text>
</comment>
<feature type="region of interest" description="Disordered" evidence="2">
    <location>
        <begin position="1"/>
        <end position="39"/>
    </location>
</feature>
<evidence type="ECO:0000313" key="3">
    <source>
        <dbReference type="EMBL" id="CAG9328309.1"/>
    </source>
</evidence>
<feature type="compositionally biased region" description="Basic and acidic residues" evidence="2">
    <location>
        <begin position="9"/>
        <end position="21"/>
    </location>
</feature>